<feature type="compositionally biased region" description="Basic and acidic residues" evidence="1">
    <location>
        <begin position="77"/>
        <end position="92"/>
    </location>
</feature>
<dbReference type="EMBL" id="KV454542">
    <property type="protein sequence ID" value="ODV66541.1"/>
    <property type="molecule type" value="Genomic_DNA"/>
</dbReference>
<sequence length="723" mass="79963">MSENSTSSTDHSKQKSTGKRKYHQKSRLGCSTCKKRRVKCDETRPTCKKCQHMDLVCGYTLEDQTPPKDGSLPFANKKSEPMAKKRRVKEEDGLSDSIGNSRSSSVSSSDSQTQQATPAITPSPSYTDQQLQSQQDPQPPQPQKAKPFYHNLLNAGNLNNLNLSHLVNNLSGLGDLSNLGSLTSLGNLATLAQLPIDLSSLGGNSPQLTPQPQQQPQSQLQQQQQQQPQQLQQASVQAQVAAAAMNSNPLMNLGNLFAAGSNDFSQFMKSQGLSTNTTQARPQRQHQQQQQNQQAQQQDQQAQQQQQQQQQNQQQNQQQPQAQAKTHAQGQDTQPSISPNVNTSNPPPLGNSPLNHPMAGIPNGSSLNMLDLRLMFHYTSQVSNTITGAGISDTNIWNHDIPMLAFNYPFLMHSILAFSATHLSRTEKGLDQCVTCHRGDALRLLREAVLDINNDNTDALVASALILIMDSLANASFPSSTSPKSLPASAWIFHVKGAATILTAVWPLTEQSRFYKFISVDLGDLGDIPNQQRELKDKLNPNDIKYFTDLECHDSDIADLFPVEIESPYLITLAYLNKLHKERYKSDFILRIFAFPALLDKNFLLLLMTGDIKAMRIMRSYYKLLRSFTTEMKDKVWFLEGVSQVLPVDVEEYAGGAGGMHMMLDFLGGGPSIIDDHEIDEEIGNFDPSGVLTNKLIDTNNLPSDITSNLDVMQGDSGFMNIK</sequence>
<feature type="compositionally biased region" description="Polar residues" evidence="1">
    <location>
        <begin position="326"/>
        <end position="341"/>
    </location>
</feature>
<gene>
    <name evidence="3" type="ORF">HYPBUDRAFT_153331</name>
</gene>
<feature type="compositionally biased region" description="Polar residues" evidence="1">
    <location>
        <begin position="112"/>
        <end position="128"/>
    </location>
</feature>
<dbReference type="PANTHER" id="PTHR47784">
    <property type="entry name" value="STEROL UPTAKE CONTROL PROTEIN 2"/>
    <property type="match status" value="1"/>
</dbReference>
<dbReference type="InterPro" id="IPR001611">
    <property type="entry name" value="Leu-rich_rpt"/>
</dbReference>
<dbReference type="PROSITE" id="PS50048">
    <property type="entry name" value="ZN2_CY6_FUNGAL_2"/>
    <property type="match status" value="1"/>
</dbReference>
<evidence type="ECO:0000259" key="2">
    <source>
        <dbReference type="PROSITE" id="PS50048"/>
    </source>
</evidence>
<dbReference type="Pfam" id="PF00172">
    <property type="entry name" value="Zn_clus"/>
    <property type="match status" value="1"/>
</dbReference>
<feature type="compositionally biased region" description="Basic residues" evidence="1">
    <location>
        <begin position="14"/>
        <end position="26"/>
    </location>
</feature>
<accession>A0A1E4RH51</accession>
<dbReference type="CDD" id="cd00067">
    <property type="entry name" value="GAL4"/>
    <property type="match status" value="1"/>
</dbReference>
<dbReference type="InterPro" id="IPR001138">
    <property type="entry name" value="Zn2Cys6_DnaBD"/>
</dbReference>
<dbReference type="InterPro" id="IPR021858">
    <property type="entry name" value="Fun_TF"/>
</dbReference>
<dbReference type="RefSeq" id="XP_020075608.1">
    <property type="nucleotide sequence ID" value="XM_020221484.1"/>
</dbReference>
<feature type="domain" description="Zn(2)-C6 fungal-type" evidence="2">
    <location>
        <begin position="29"/>
        <end position="59"/>
    </location>
</feature>
<dbReference type="SUPFAM" id="SSF57701">
    <property type="entry name" value="Zn2/Cys6 DNA-binding domain"/>
    <property type="match status" value="1"/>
</dbReference>
<dbReference type="Proteomes" id="UP000095085">
    <property type="component" value="Unassembled WGS sequence"/>
</dbReference>
<dbReference type="Pfam" id="PF11951">
    <property type="entry name" value="Fungal_trans_2"/>
    <property type="match status" value="1"/>
</dbReference>
<feature type="compositionally biased region" description="Low complexity" evidence="1">
    <location>
        <begin position="210"/>
        <end position="230"/>
    </location>
</feature>
<dbReference type="AlphaFoldDB" id="A0A1E4RH51"/>
<dbReference type="GO" id="GO:0001228">
    <property type="term" value="F:DNA-binding transcription activator activity, RNA polymerase II-specific"/>
    <property type="evidence" value="ECO:0007669"/>
    <property type="project" value="TreeGrafter"/>
</dbReference>
<dbReference type="InterPro" id="IPR053157">
    <property type="entry name" value="Sterol_Uptake_Regulator"/>
</dbReference>
<protein>
    <recommendedName>
        <fullName evidence="2">Zn(2)-C6 fungal-type domain-containing protein</fullName>
    </recommendedName>
</protein>
<dbReference type="STRING" id="984485.A0A1E4RH51"/>
<feature type="compositionally biased region" description="Low complexity" evidence="1">
    <location>
        <begin position="279"/>
        <end position="324"/>
    </location>
</feature>
<dbReference type="InterPro" id="IPR036864">
    <property type="entry name" value="Zn2-C6_fun-type_DNA-bd_sf"/>
</dbReference>
<evidence type="ECO:0000313" key="4">
    <source>
        <dbReference type="Proteomes" id="UP000095085"/>
    </source>
</evidence>
<dbReference type="PROSITE" id="PS00463">
    <property type="entry name" value="ZN2_CY6_FUNGAL_1"/>
    <property type="match status" value="1"/>
</dbReference>
<evidence type="ECO:0000256" key="1">
    <source>
        <dbReference type="SAM" id="MobiDB-lite"/>
    </source>
</evidence>
<dbReference type="OrthoDB" id="416217at2759"/>
<dbReference type="GO" id="GO:0008270">
    <property type="term" value="F:zinc ion binding"/>
    <property type="evidence" value="ECO:0007669"/>
    <property type="project" value="InterPro"/>
</dbReference>
<proteinExistence type="predicted"/>
<name>A0A1E4RH51_9ASCO</name>
<dbReference type="PANTHER" id="PTHR47784:SF5">
    <property type="entry name" value="STEROL UPTAKE CONTROL PROTEIN 2"/>
    <property type="match status" value="1"/>
</dbReference>
<organism evidence="3 4">
    <name type="scientific">Hyphopichia burtonii NRRL Y-1933</name>
    <dbReference type="NCBI Taxonomy" id="984485"/>
    <lineage>
        <taxon>Eukaryota</taxon>
        <taxon>Fungi</taxon>
        <taxon>Dikarya</taxon>
        <taxon>Ascomycota</taxon>
        <taxon>Saccharomycotina</taxon>
        <taxon>Pichiomycetes</taxon>
        <taxon>Debaryomycetaceae</taxon>
        <taxon>Hyphopichia</taxon>
    </lineage>
</organism>
<dbReference type="SMART" id="SM00066">
    <property type="entry name" value="GAL4"/>
    <property type="match status" value="1"/>
</dbReference>
<dbReference type="PROSITE" id="PS51450">
    <property type="entry name" value="LRR"/>
    <property type="match status" value="1"/>
</dbReference>
<dbReference type="GeneID" id="30996033"/>
<evidence type="ECO:0000313" key="3">
    <source>
        <dbReference type="EMBL" id="ODV66541.1"/>
    </source>
</evidence>
<feature type="region of interest" description="Disordered" evidence="1">
    <location>
        <begin position="60"/>
        <end position="147"/>
    </location>
</feature>
<feature type="region of interest" description="Disordered" evidence="1">
    <location>
        <begin position="272"/>
        <end position="360"/>
    </location>
</feature>
<feature type="region of interest" description="Disordered" evidence="1">
    <location>
        <begin position="1"/>
        <end position="29"/>
    </location>
</feature>
<feature type="region of interest" description="Disordered" evidence="1">
    <location>
        <begin position="201"/>
        <end position="230"/>
    </location>
</feature>
<reference evidence="4" key="1">
    <citation type="submission" date="2016-05" db="EMBL/GenBank/DDBJ databases">
        <title>Comparative genomics of biotechnologically important yeasts.</title>
        <authorList>
            <consortium name="DOE Joint Genome Institute"/>
            <person name="Riley R."/>
            <person name="Haridas S."/>
            <person name="Wolfe K.H."/>
            <person name="Lopes M.R."/>
            <person name="Hittinger C.T."/>
            <person name="Goker M."/>
            <person name="Salamov A."/>
            <person name="Wisecaver J."/>
            <person name="Long T.M."/>
            <person name="Aerts A.L."/>
            <person name="Barry K."/>
            <person name="Choi C."/>
            <person name="Clum A."/>
            <person name="Coughlan A.Y."/>
            <person name="Deshpande S."/>
            <person name="Douglass A.P."/>
            <person name="Hanson S.J."/>
            <person name="Klenk H.-P."/>
            <person name="Labutti K."/>
            <person name="Lapidus A."/>
            <person name="Lindquist E."/>
            <person name="Lipzen A."/>
            <person name="Meier-Kolthoff J.P."/>
            <person name="Ohm R.A."/>
            <person name="Otillar R.P."/>
            <person name="Pangilinan J."/>
            <person name="Peng Y."/>
            <person name="Rokas A."/>
            <person name="Rosa C.A."/>
            <person name="Scheuner C."/>
            <person name="Sibirny A.A."/>
            <person name="Slot J.C."/>
            <person name="Stielow J.B."/>
            <person name="Sun H."/>
            <person name="Kurtzman C.P."/>
            <person name="Blackwell M."/>
            <person name="Grigoriev I.V."/>
            <person name="Jeffries T.W."/>
        </authorList>
    </citation>
    <scope>NUCLEOTIDE SEQUENCE [LARGE SCALE GENOMIC DNA]</scope>
    <source>
        <strain evidence="4">NRRL Y-1933</strain>
    </source>
</reference>
<keyword evidence="4" id="KW-1185">Reference proteome</keyword>
<dbReference type="Gene3D" id="4.10.240.10">
    <property type="entry name" value="Zn(2)-C6 fungal-type DNA-binding domain"/>
    <property type="match status" value="1"/>
</dbReference>
<feature type="compositionally biased region" description="Low complexity" evidence="1">
    <location>
        <begin position="95"/>
        <end position="111"/>
    </location>
</feature>